<protein>
    <submittedName>
        <fullName evidence="1">Uncharacterized protein</fullName>
    </submittedName>
</protein>
<keyword evidence="2" id="KW-1185">Reference proteome</keyword>
<dbReference type="Proteomes" id="UP000321083">
    <property type="component" value="Unassembled WGS sequence"/>
</dbReference>
<comment type="caution">
    <text evidence="1">The sequence shown here is derived from an EMBL/GenBank/DDBJ whole genome shotgun (WGS) entry which is preliminary data.</text>
</comment>
<accession>A0A5C6M8M3</accession>
<evidence type="ECO:0000313" key="2">
    <source>
        <dbReference type="Proteomes" id="UP000321083"/>
    </source>
</evidence>
<dbReference type="AlphaFoldDB" id="A0A5C6M8M3"/>
<feature type="non-terminal residue" evidence="1">
    <location>
        <position position="192"/>
    </location>
</feature>
<sequence length="192" mass="21349">MKTLPVPLNVEMQAMANEHQLWLESYDVRYLKKWKDLFQADIEAAMGEAEIRRRLQNLGSTVEPNEDLNTGKAAPDFRCSCSGYEFFVEVACITIAAAEDKTGISDVTPHQGAVCMLNHAIFQKCVKKARQAGFVNAPVLVAVGTWHNQAAMEFSDMAMLNTLLTGDQLHTWGFNAQTGEEISPHQSTNLYP</sequence>
<reference evidence="1 2" key="1">
    <citation type="submission" date="2019-08" db="EMBL/GenBank/DDBJ databases">
        <title>100 year-old enigma solved: identification of Planctomyces bekefii, the type genus and species of the phylum Planctomycetes.</title>
        <authorList>
            <person name="Svetlana D.N."/>
            <person name="Overmann J."/>
        </authorList>
    </citation>
    <scope>NUCLEOTIDE SEQUENCE [LARGE SCALE GENOMIC DNA]</scope>
    <source>
        <strain evidence="1">Phe10_nw2017</strain>
    </source>
</reference>
<proteinExistence type="predicted"/>
<name>A0A5C6M8M3_9PLAN</name>
<evidence type="ECO:0000313" key="1">
    <source>
        <dbReference type="EMBL" id="TWW11160.1"/>
    </source>
</evidence>
<gene>
    <name evidence="1" type="ORF">E3A20_05190</name>
</gene>
<reference evidence="1 2" key="2">
    <citation type="submission" date="2019-08" db="EMBL/GenBank/DDBJ databases">
        <authorList>
            <person name="Henke P."/>
        </authorList>
    </citation>
    <scope>NUCLEOTIDE SEQUENCE [LARGE SCALE GENOMIC DNA]</scope>
    <source>
        <strain evidence="1">Phe10_nw2017</strain>
    </source>
</reference>
<organism evidence="1 2">
    <name type="scientific">Planctomyces bekefii</name>
    <dbReference type="NCBI Taxonomy" id="1653850"/>
    <lineage>
        <taxon>Bacteria</taxon>
        <taxon>Pseudomonadati</taxon>
        <taxon>Planctomycetota</taxon>
        <taxon>Planctomycetia</taxon>
        <taxon>Planctomycetales</taxon>
        <taxon>Planctomycetaceae</taxon>
        <taxon>Planctomyces</taxon>
    </lineage>
</organism>
<dbReference type="EMBL" id="SRHE01000064">
    <property type="protein sequence ID" value="TWW11160.1"/>
    <property type="molecule type" value="Genomic_DNA"/>
</dbReference>